<keyword evidence="9" id="KW-1185">Reference proteome</keyword>
<keyword evidence="7" id="KW-0808">Transferase</keyword>
<dbReference type="EMBL" id="FTLX01000010">
    <property type="protein sequence ID" value="SIR52974.1"/>
    <property type="molecule type" value="Genomic_DNA"/>
</dbReference>
<evidence type="ECO:0000256" key="1">
    <source>
        <dbReference type="ARBA" id="ARBA00004141"/>
    </source>
</evidence>
<dbReference type="Proteomes" id="UP000215545">
    <property type="component" value="Unassembled WGS sequence"/>
</dbReference>
<evidence type="ECO:0000256" key="4">
    <source>
        <dbReference type="ARBA" id="ARBA00023136"/>
    </source>
</evidence>
<dbReference type="GO" id="GO:0032259">
    <property type="term" value="P:methylation"/>
    <property type="evidence" value="ECO:0007669"/>
    <property type="project" value="UniProtKB-KW"/>
</dbReference>
<dbReference type="GO" id="GO:0004671">
    <property type="term" value="F:protein C-terminal S-isoprenylcysteine carboxyl O-methyltransferase activity"/>
    <property type="evidence" value="ECO:0007669"/>
    <property type="project" value="InterPro"/>
</dbReference>
<feature type="transmembrane region" description="Helical" evidence="5">
    <location>
        <begin position="43"/>
        <end position="61"/>
    </location>
</feature>
<dbReference type="InterPro" id="IPR007269">
    <property type="entry name" value="ICMT_MeTrfase"/>
</dbReference>
<accession>A0A1N7BP75</accession>
<sequence length="175" mass="20491">MNYLFWVFILFVVAQRMLELGIAKRNEKRMIERGGYEAGMRHYPFMIALHTSFFISCIIEVEFLDKTLSVDWPLWLGLFLLTQLGRVWTLYSLGSFWNTKIIVLPGANVVRKGPYRWFRHPNYIIVTLEFVVIPFLFQAYYTAALFSMLNAVMLSVRIAAEEQALMEVTDFKKGN</sequence>
<keyword evidence="4 5" id="KW-0472">Membrane</keyword>
<dbReference type="Gene3D" id="1.20.120.1630">
    <property type="match status" value="1"/>
</dbReference>
<organism evidence="7 8">
    <name type="scientific">Domibacillus enclensis</name>
    <dbReference type="NCBI Taxonomy" id="1017273"/>
    <lineage>
        <taxon>Bacteria</taxon>
        <taxon>Bacillati</taxon>
        <taxon>Bacillota</taxon>
        <taxon>Bacilli</taxon>
        <taxon>Bacillales</taxon>
        <taxon>Bacillaceae</taxon>
        <taxon>Domibacillus</taxon>
    </lineage>
</organism>
<protein>
    <submittedName>
        <fullName evidence="7">15-methylpalmitoyl-4-hydroxy-2-pyrone 4-O-methyltransferase</fullName>
    </submittedName>
    <submittedName>
        <fullName evidence="6">Isoprenylcysteine carboxyl methyltransferase</fullName>
    </submittedName>
</protein>
<dbReference type="Proteomes" id="UP000186385">
    <property type="component" value="Unassembled WGS sequence"/>
</dbReference>
<reference evidence="7 8" key="1">
    <citation type="submission" date="2017-01" db="EMBL/GenBank/DDBJ databases">
        <authorList>
            <person name="Mah S.A."/>
            <person name="Swanson W.J."/>
            <person name="Moy G.W."/>
            <person name="Vacquier V.D."/>
        </authorList>
    </citation>
    <scope>NUCLEOTIDE SEQUENCE [LARGE SCALE GENOMIC DNA]</scope>
    <source>
        <strain evidence="7 8">NIO-1016</strain>
    </source>
</reference>
<reference evidence="9" key="2">
    <citation type="submission" date="2017-03" db="EMBL/GenBank/DDBJ databases">
        <title>Bacillus sp. V-88(T) DSM27956, whole genome shotgun sequencing project.</title>
        <authorList>
            <person name="Dastager S.G."/>
            <person name="Neurgaonkar P.S."/>
            <person name="Dharne M.S."/>
        </authorList>
    </citation>
    <scope>NUCLEOTIDE SEQUENCE [LARGE SCALE GENOMIC DNA]</scope>
    <source>
        <strain evidence="9">DSM 25145</strain>
    </source>
</reference>
<evidence type="ECO:0000256" key="5">
    <source>
        <dbReference type="SAM" id="Phobius"/>
    </source>
</evidence>
<gene>
    <name evidence="6" type="ORF">B1B05_16490</name>
    <name evidence="7" type="ORF">SAMN05443094_1105</name>
</gene>
<evidence type="ECO:0000313" key="9">
    <source>
        <dbReference type="Proteomes" id="UP000215545"/>
    </source>
</evidence>
<dbReference type="Pfam" id="PF04140">
    <property type="entry name" value="ICMT"/>
    <property type="match status" value="1"/>
</dbReference>
<proteinExistence type="predicted"/>
<feature type="transmembrane region" description="Helical" evidence="5">
    <location>
        <begin position="121"/>
        <end position="141"/>
    </location>
</feature>
<dbReference type="RefSeq" id="WP_045849431.1">
    <property type="nucleotide sequence ID" value="NZ_FTLX01000010.1"/>
</dbReference>
<feature type="transmembrane region" description="Helical" evidence="5">
    <location>
        <begin position="6"/>
        <end position="23"/>
    </location>
</feature>
<evidence type="ECO:0000313" key="7">
    <source>
        <dbReference type="EMBL" id="SIR52974.1"/>
    </source>
</evidence>
<comment type="subcellular location">
    <subcellularLocation>
        <location evidence="1">Membrane</location>
        <topology evidence="1">Multi-pass membrane protein</topology>
    </subcellularLocation>
</comment>
<evidence type="ECO:0000313" key="6">
    <source>
        <dbReference type="EMBL" id="OXS74490.1"/>
    </source>
</evidence>
<dbReference type="PANTHER" id="PTHR43847:SF1">
    <property type="entry name" value="BLL3993 PROTEIN"/>
    <property type="match status" value="1"/>
</dbReference>
<evidence type="ECO:0000256" key="2">
    <source>
        <dbReference type="ARBA" id="ARBA00022692"/>
    </source>
</evidence>
<evidence type="ECO:0000256" key="3">
    <source>
        <dbReference type="ARBA" id="ARBA00022989"/>
    </source>
</evidence>
<name>A0A1N7BP75_9BACI</name>
<keyword evidence="2 5" id="KW-0812">Transmembrane</keyword>
<reference evidence="6" key="3">
    <citation type="submission" date="2017-03" db="EMBL/GenBank/DDBJ databases">
        <authorList>
            <person name="Dastager S.G."/>
            <person name="Neurgaonkar P.S."/>
            <person name="Dharne M.S."/>
        </authorList>
    </citation>
    <scope>NUCLEOTIDE SEQUENCE</scope>
    <source>
        <strain evidence="6">DSM 25145</strain>
    </source>
</reference>
<dbReference type="PANTHER" id="PTHR43847">
    <property type="entry name" value="BLL3993 PROTEIN"/>
    <property type="match status" value="1"/>
</dbReference>
<dbReference type="InterPro" id="IPR052527">
    <property type="entry name" value="Metal_cation-efflux_comp"/>
</dbReference>
<dbReference type="AlphaFoldDB" id="A0A1N7BP75"/>
<dbReference type="OrthoDB" id="7203053at2"/>
<dbReference type="EMBL" id="MWSK01000010">
    <property type="protein sequence ID" value="OXS74490.1"/>
    <property type="molecule type" value="Genomic_DNA"/>
</dbReference>
<dbReference type="STRING" id="1017273.SAMN05443094_1105"/>
<evidence type="ECO:0000313" key="8">
    <source>
        <dbReference type="Proteomes" id="UP000186385"/>
    </source>
</evidence>
<dbReference type="GO" id="GO:0016020">
    <property type="term" value="C:membrane"/>
    <property type="evidence" value="ECO:0007669"/>
    <property type="project" value="UniProtKB-SubCell"/>
</dbReference>
<keyword evidence="3 5" id="KW-1133">Transmembrane helix</keyword>
<keyword evidence="7" id="KW-0489">Methyltransferase</keyword>